<dbReference type="GO" id="GO:0050661">
    <property type="term" value="F:NADP binding"/>
    <property type="evidence" value="ECO:0007669"/>
    <property type="project" value="InterPro"/>
</dbReference>
<evidence type="ECO:0000256" key="9">
    <source>
        <dbReference type="ARBA" id="ARBA00022723"/>
    </source>
</evidence>
<dbReference type="Gene3D" id="3.30.70.260">
    <property type="match status" value="1"/>
</dbReference>
<evidence type="ECO:0000256" key="13">
    <source>
        <dbReference type="ARBA" id="ARBA00023053"/>
    </source>
</evidence>
<dbReference type="InterPro" id="IPR001342">
    <property type="entry name" value="HDH_cat"/>
</dbReference>
<gene>
    <name evidence="21" type="ORF">IAA45_09275</name>
</gene>
<dbReference type="InterPro" id="IPR016204">
    <property type="entry name" value="HDH"/>
</dbReference>
<keyword evidence="9" id="KW-0479">Metal-binding</keyword>
<evidence type="ECO:0000256" key="15">
    <source>
        <dbReference type="ARBA" id="ARBA00048841"/>
    </source>
</evidence>
<dbReference type="Pfam" id="PF00742">
    <property type="entry name" value="Homoserine_dh"/>
    <property type="match status" value="1"/>
</dbReference>
<dbReference type="PANTHER" id="PTHR43331:SF1">
    <property type="entry name" value="HOMOSERINE DEHYDROGENASE"/>
    <property type="match status" value="1"/>
</dbReference>
<protein>
    <recommendedName>
        <fullName evidence="6 18">Homoserine dehydrogenase</fullName>
        <ecNumber evidence="5 18">1.1.1.3</ecNumber>
    </recommendedName>
</protein>
<dbReference type="InterPro" id="IPR036291">
    <property type="entry name" value="NAD(P)-bd_dom_sf"/>
</dbReference>
<comment type="caution">
    <text evidence="21">The sequence shown here is derived from an EMBL/GenBank/DDBJ whole genome shotgun (WGS) entry which is preliminary data.</text>
</comment>
<dbReference type="GO" id="GO:0046872">
    <property type="term" value="F:metal ion binding"/>
    <property type="evidence" value="ECO:0007669"/>
    <property type="project" value="UniProtKB-KW"/>
</dbReference>
<dbReference type="Pfam" id="PF01842">
    <property type="entry name" value="ACT"/>
    <property type="match status" value="1"/>
</dbReference>
<comment type="cofactor">
    <cofactor evidence="1">
        <name>a metal cation</name>
        <dbReference type="ChEBI" id="CHEBI:25213"/>
    </cofactor>
</comment>
<comment type="similarity">
    <text evidence="4 19">Belongs to the homoserine dehydrogenase family.</text>
</comment>
<dbReference type="Gene3D" id="3.40.50.720">
    <property type="entry name" value="NAD(P)-binding Rossmann-like Domain"/>
    <property type="match status" value="1"/>
</dbReference>
<comment type="pathway">
    <text evidence="3 18">Amino-acid biosynthesis; L-methionine biosynthesis via de novo pathway; L-homoserine from L-aspartate: step 3/3.</text>
</comment>
<feature type="domain" description="ACT" evidence="20">
    <location>
        <begin position="352"/>
        <end position="429"/>
    </location>
</feature>
<dbReference type="EMBL" id="DXEX01000199">
    <property type="protein sequence ID" value="HIX59889.1"/>
    <property type="molecule type" value="Genomic_DNA"/>
</dbReference>
<dbReference type="Pfam" id="PF03447">
    <property type="entry name" value="NAD_binding_3"/>
    <property type="match status" value="1"/>
</dbReference>
<dbReference type="CDD" id="cd04881">
    <property type="entry name" value="ACT_HSDH-Hom"/>
    <property type="match status" value="1"/>
</dbReference>
<dbReference type="GO" id="GO:0004412">
    <property type="term" value="F:homoserine dehydrogenase activity"/>
    <property type="evidence" value="ECO:0007669"/>
    <property type="project" value="UniProtKB-EC"/>
</dbReference>
<comment type="pathway">
    <text evidence="2 18">Amino-acid biosynthesis; L-threonine biosynthesis; L-threonine from L-aspartate: step 3/5.</text>
</comment>
<evidence type="ECO:0000256" key="2">
    <source>
        <dbReference type="ARBA" id="ARBA00005056"/>
    </source>
</evidence>
<dbReference type="FunFam" id="3.40.50.720:FF:000062">
    <property type="entry name" value="Homoserine dehydrogenase"/>
    <property type="match status" value="1"/>
</dbReference>
<dbReference type="PROSITE" id="PS51671">
    <property type="entry name" value="ACT"/>
    <property type="match status" value="1"/>
</dbReference>
<dbReference type="InterPro" id="IPR002912">
    <property type="entry name" value="ACT_dom"/>
</dbReference>
<accession>A0A9D2B4A1</accession>
<evidence type="ECO:0000256" key="17">
    <source>
        <dbReference type="PIRSR" id="PIRSR000098-2"/>
    </source>
</evidence>
<keyword evidence="8 18" id="KW-0791">Threonine biosynthesis</keyword>
<dbReference type="InterPro" id="IPR019811">
    <property type="entry name" value="HDH_CS"/>
</dbReference>
<keyword evidence="12" id="KW-0520">NAD</keyword>
<dbReference type="SUPFAM" id="SSF55347">
    <property type="entry name" value="Glyceraldehyde-3-phosphate dehydrogenase-like, C-terminal domain"/>
    <property type="match status" value="1"/>
</dbReference>
<keyword evidence="7 18" id="KW-0028">Amino-acid biosynthesis</keyword>
<evidence type="ECO:0000256" key="12">
    <source>
        <dbReference type="ARBA" id="ARBA00023027"/>
    </source>
</evidence>
<evidence type="ECO:0000256" key="10">
    <source>
        <dbReference type="ARBA" id="ARBA00022857"/>
    </source>
</evidence>
<evidence type="ECO:0000256" key="5">
    <source>
        <dbReference type="ARBA" id="ARBA00013213"/>
    </source>
</evidence>
<comment type="catalytic activity">
    <reaction evidence="15">
        <text>L-homoserine + NADP(+) = L-aspartate 4-semialdehyde + NADPH + H(+)</text>
        <dbReference type="Rhea" id="RHEA:15761"/>
        <dbReference type="ChEBI" id="CHEBI:15378"/>
        <dbReference type="ChEBI" id="CHEBI:57476"/>
        <dbReference type="ChEBI" id="CHEBI:57783"/>
        <dbReference type="ChEBI" id="CHEBI:58349"/>
        <dbReference type="ChEBI" id="CHEBI:537519"/>
        <dbReference type="EC" id="1.1.1.3"/>
    </reaction>
    <physiologicalReaction direction="right-to-left" evidence="15">
        <dbReference type="Rhea" id="RHEA:15763"/>
    </physiologicalReaction>
</comment>
<evidence type="ECO:0000256" key="4">
    <source>
        <dbReference type="ARBA" id="ARBA00006753"/>
    </source>
</evidence>
<dbReference type="InterPro" id="IPR005106">
    <property type="entry name" value="Asp/hSer_DH_NAD-bd"/>
</dbReference>
<dbReference type="NCBIfam" id="NF004976">
    <property type="entry name" value="PRK06349.1"/>
    <property type="match status" value="1"/>
</dbReference>
<dbReference type="GO" id="GO:0009088">
    <property type="term" value="P:threonine biosynthetic process"/>
    <property type="evidence" value="ECO:0007669"/>
    <property type="project" value="UniProtKB-KW"/>
</dbReference>
<reference evidence="21" key="1">
    <citation type="journal article" date="2021" name="PeerJ">
        <title>Extensive microbial diversity within the chicken gut microbiome revealed by metagenomics and culture.</title>
        <authorList>
            <person name="Gilroy R."/>
            <person name="Ravi A."/>
            <person name="Getino M."/>
            <person name="Pursley I."/>
            <person name="Horton D.L."/>
            <person name="Alikhan N.F."/>
            <person name="Baker D."/>
            <person name="Gharbi K."/>
            <person name="Hall N."/>
            <person name="Watson M."/>
            <person name="Adriaenssens E.M."/>
            <person name="Foster-Nyarko E."/>
            <person name="Jarju S."/>
            <person name="Secka A."/>
            <person name="Antonio M."/>
            <person name="Oren A."/>
            <person name="Chaudhuri R.R."/>
            <person name="La Ragione R."/>
            <person name="Hildebrand F."/>
            <person name="Pallen M.J."/>
        </authorList>
    </citation>
    <scope>NUCLEOTIDE SEQUENCE</scope>
    <source>
        <strain evidence="21">ChiSjej1B19-8411</strain>
    </source>
</reference>
<dbReference type="Proteomes" id="UP000886817">
    <property type="component" value="Unassembled WGS sequence"/>
</dbReference>
<dbReference type="EC" id="1.1.1.3" evidence="5 18"/>
<organism evidence="21 22">
    <name type="scientific">Candidatus Blautia gallistercoris</name>
    <dbReference type="NCBI Taxonomy" id="2838490"/>
    <lineage>
        <taxon>Bacteria</taxon>
        <taxon>Bacillati</taxon>
        <taxon>Bacillota</taxon>
        <taxon>Clostridia</taxon>
        <taxon>Lachnospirales</taxon>
        <taxon>Lachnospiraceae</taxon>
        <taxon>Blautia</taxon>
    </lineage>
</organism>
<evidence type="ECO:0000313" key="21">
    <source>
        <dbReference type="EMBL" id="HIX59889.1"/>
    </source>
</evidence>
<dbReference type="InterPro" id="IPR045865">
    <property type="entry name" value="ACT-like_dom_sf"/>
</dbReference>
<dbReference type="SUPFAM" id="SSF55021">
    <property type="entry name" value="ACT-like"/>
    <property type="match status" value="1"/>
</dbReference>
<keyword evidence="10 17" id="KW-0521">NADP</keyword>
<dbReference type="PANTHER" id="PTHR43331">
    <property type="entry name" value="HOMOSERINE DEHYDROGENASE"/>
    <property type="match status" value="1"/>
</dbReference>
<dbReference type="GO" id="GO:0009086">
    <property type="term" value="P:methionine biosynthetic process"/>
    <property type="evidence" value="ECO:0007669"/>
    <property type="project" value="UniProtKB-KW"/>
</dbReference>
<feature type="active site" description="Proton donor" evidence="16">
    <location>
        <position position="207"/>
    </location>
</feature>
<keyword evidence="14 18" id="KW-0486">Methionine biosynthesis</keyword>
<dbReference type="SUPFAM" id="SSF51735">
    <property type="entry name" value="NAD(P)-binding Rossmann-fold domains"/>
    <property type="match status" value="1"/>
</dbReference>
<dbReference type="PROSITE" id="PS01042">
    <property type="entry name" value="HOMOSER_DHGENASE"/>
    <property type="match status" value="1"/>
</dbReference>
<dbReference type="Gene3D" id="3.30.360.10">
    <property type="entry name" value="Dihydrodipicolinate Reductase, domain 2"/>
    <property type="match status" value="1"/>
</dbReference>
<evidence type="ECO:0000256" key="11">
    <source>
        <dbReference type="ARBA" id="ARBA00023002"/>
    </source>
</evidence>
<evidence type="ECO:0000256" key="8">
    <source>
        <dbReference type="ARBA" id="ARBA00022697"/>
    </source>
</evidence>
<evidence type="ECO:0000256" key="18">
    <source>
        <dbReference type="RuleBase" id="RU000579"/>
    </source>
</evidence>
<evidence type="ECO:0000256" key="14">
    <source>
        <dbReference type="ARBA" id="ARBA00023167"/>
    </source>
</evidence>
<evidence type="ECO:0000256" key="19">
    <source>
        <dbReference type="RuleBase" id="RU004171"/>
    </source>
</evidence>
<evidence type="ECO:0000259" key="20">
    <source>
        <dbReference type="PROSITE" id="PS51671"/>
    </source>
</evidence>
<evidence type="ECO:0000256" key="1">
    <source>
        <dbReference type="ARBA" id="ARBA00001920"/>
    </source>
</evidence>
<evidence type="ECO:0000256" key="16">
    <source>
        <dbReference type="PIRSR" id="PIRSR000098-1"/>
    </source>
</evidence>
<name>A0A9D2B4A1_9FIRM</name>
<feature type="binding site" evidence="17">
    <location>
        <position position="107"/>
    </location>
    <ligand>
        <name>NADPH</name>
        <dbReference type="ChEBI" id="CHEBI:57783"/>
    </ligand>
</feature>
<sequence>MGENVIYAALLGLGTVGTGVYKVLKSQEAEMAQKIGKEIRIKKILVRNLEKAAAKVEDPSVLTNNWKEIVEDPQIEIVIELMGGMEPARTYILEAMEAGKHVVTANKDLVAADGKELLDMAQEKKCDFLFEAAVAGGIPIIRPLKQCLAGNHMTEVMGIVNGTTNFILTKMTQEGMEFADALALATELGYAEADPTADIEGLDAGRKVAILASVAFNSRVTFDDVHIEGITRITATDIRYAREMGCDIKLLGVARNTEEGIEAYVNPMLIPSSHPLASVNDSYNAVFVHGDAVEDAMFFGRGAGELPTASAVVGDVFDIARNIQAGCCGRISCTCYKNLPIKRMEDTENCYFLRLQVEDRYGVLAEIAGVFAKDKVSLAQLVQKKVIGDCAEIVIITSTVREGDMQNAIEALSNLDSIREISSVLRVYGK</sequence>
<feature type="binding site" evidence="17">
    <location>
        <begin position="11"/>
        <end position="18"/>
    </location>
    <ligand>
        <name>NADP(+)</name>
        <dbReference type="ChEBI" id="CHEBI:58349"/>
    </ligand>
</feature>
<proteinExistence type="inferred from homology"/>
<evidence type="ECO:0000313" key="22">
    <source>
        <dbReference type="Proteomes" id="UP000886817"/>
    </source>
</evidence>
<evidence type="ECO:0000256" key="3">
    <source>
        <dbReference type="ARBA" id="ARBA00005062"/>
    </source>
</evidence>
<feature type="binding site" evidence="17">
    <location>
        <position position="192"/>
    </location>
    <ligand>
        <name>L-homoserine</name>
        <dbReference type="ChEBI" id="CHEBI:57476"/>
    </ligand>
</feature>
<dbReference type="AlphaFoldDB" id="A0A9D2B4A1"/>
<keyword evidence="11 18" id="KW-0560">Oxidoreductase</keyword>
<keyword evidence="13" id="KW-0915">Sodium</keyword>
<reference evidence="21" key="2">
    <citation type="submission" date="2021-04" db="EMBL/GenBank/DDBJ databases">
        <authorList>
            <person name="Gilroy R."/>
        </authorList>
    </citation>
    <scope>NUCLEOTIDE SEQUENCE</scope>
    <source>
        <strain evidence="21">ChiSjej1B19-8411</strain>
    </source>
</reference>
<dbReference type="PIRSF" id="PIRSF000098">
    <property type="entry name" value="Homoser_dehydrog"/>
    <property type="match status" value="1"/>
</dbReference>
<dbReference type="FunFam" id="3.30.360.10:FF:000005">
    <property type="entry name" value="Homoserine dehydrogenase"/>
    <property type="match status" value="1"/>
</dbReference>
<evidence type="ECO:0000256" key="6">
    <source>
        <dbReference type="ARBA" id="ARBA00013376"/>
    </source>
</evidence>
<evidence type="ECO:0000256" key="7">
    <source>
        <dbReference type="ARBA" id="ARBA00022605"/>
    </source>
</evidence>